<accession>A0AAD1KBE0</accession>
<dbReference type="EMBL" id="AP024613">
    <property type="protein sequence ID" value="BCV44877.1"/>
    <property type="molecule type" value="Genomic_DNA"/>
</dbReference>
<proteinExistence type="predicted"/>
<name>A0AAD1KBE0_9GAMM</name>
<dbReference type="Proteomes" id="UP000825078">
    <property type="component" value="Chromosome"/>
</dbReference>
<evidence type="ECO:0000313" key="3">
    <source>
        <dbReference type="Proteomes" id="UP000825078"/>
    </source>
</evidence>
<dbReference type="RefSeq" id="WP_208146878.1">
    <property type="nucleotide sequence ID" value="NZ_AP024613.1"/>
</dbReference>
<dbReference type="AlphaFoldDB" id="A0AAD1KBE0"/>
<organism evidence="2 3">
    <name type="scientific">Shewanella algae</name>
    <dbReference type="NCBI Taxonomy" id="38313"/>
    <lineage>
        <taxon>Bacteria</taxon>
        <taxon>Pseudomonadati</taxon>
        <taxon>Pseudomonadota</taxon>
        <taxon>Gammaproteobacteria</taxon>
        <taxon>Alteromonadales</taxon>
        <taxon>Shewanellaceae</taxon>
        <taxon>Shewanella</taxon>
    </lineage>
</organism>
<evidence type="ECO:0000256" key="1">
    <source>
        <dbReference type="SAM" id="MobiDB-lite"/>
    </source>
</evidence>
<protein>
    <submittedName>
        <fullName evidence="2">Uncharacterized protein</fullName>
    </submittedName>
</protein>
<sequence>MKRYTGKKGKRWLECYTGHNKPTDMTLKQKTKTKDQNQRSSLMPLLEPRDKQGHQAAKR</sequence>
<evidence type="ECO:0000313" key="2">
    <source>
        <dbReference type="EMBL" id="BCV44877.1"/>
    </source>
</evidence>
<gene>
    <name evidence="2" type="ORF">TUM17379_18950</name>
</gene>
<feature type="region of interest" description="Disordered" evidence="1">
    <location>
        <begin position="15"/>
        <end position="59"/>
    </location>
</feature>
<reference evidence="2" key="1">
    <citation type="submission" date="2021-05" db="EMBL/GenBank/DDBJ databases">
        <title>Molecular characterization for Shewanella algae harboring chromosomal blaOXA-55-like strains isolated from clinical and environment sample.</title>
        <authorList>
            <person name="Ohama Y."/>
            <person name="Aoki K."/>
            <person name="Harada S."/>
            <person name="Moriya K."/>
            <person name="Ishii Y."/>
            <person name="Tateda K."/>
        </authorList>
    </citation>
    <scope>NUCLEOTIDE SEQUENCE</scope>
    <source>
        <strain evidence="2">TUM17379</strain>
    </source>
</reference>